<gene>
    <name evidence="4" type="ORF">KO353_07705</name>
</gene>
<accession>A0A975U468</accession>
<dbReference type="PANTHER" id="PTHR41542:SF1">
    <property type="entry name" value="BLL5807 PROTEIN"/>
    <property type="match status" value="1"/>
</dbReference>
<sequence>MSGGFPVDLILFAMVAAFLVLRLRSILGRRTGFERPPAPLEPQAPGEAARTIDTTAEEAAEPRALGGPARRLPAPASPPGQALARIRSVDPSFDPNAFLDGAESAFRMIVTAFAAGDRETLRGLLSPDVFADFTAAIAAREQAGETQRTEVVAMRESAIVEADLRGTYATIGVRFVTDQINITTGPGGVLVAGSEAVTETIDIWTFARDLNAADPTWLLVATRSE</sequence>
<evidence type="ECO:0000313" key="5">
    <source>
        <dbReference type="Proteomes" id="UP000694001"/>
    </source>
</evidence>
<dbReference type="NCBIfam" id="NF033779">
    <property type="entry name" value="Tim44_TimA_adap"/>
    <property type="match status" value="1"/>
</dbReference>
<evidence type="ECO:0000259" key="3">
    <source>
        <dbReference type="SMART" id="SM00978"/>
    </source>
</evidence>
<evidence type="ECO:0000256" key="2">
    <source>
        <dbReference type="SAM" id="Phobius"/>
    </source>
</evidence>
<dbReference type="PANTHER" id="PTHR41542">
    <property type="entry name" value="BLL5807 PROTEIN"/>
    <property type="match status" value="1"/>
</dbReference>
<dbReference type="AlphaFoldDB" id="A0A975U468"/>
<dbReference type="Proteomes" id="UP000694001">
    <property type="component" value="Chromosome"/>
</dbReference>
<protein>
    <submittedName>
        <fullName evidence="4">Tim44/TimA family putative adaptor protein</fullName>
    </submittedName>
</protein>
<dbReference type="PIRSF" id="PIRSF031890">
    <property type="entry name" value="UCP031890_transporter_Tim44"/>
    <property type="match status" value="1"/>
</dbReference>
<dbReference type="Pfam" id="PF04280">
    <property type="entry name" value="Tim44"/>
    <property type="match status" value="1"/>
</dbReference>
<feature type="region of interest" description="Disordered" evidence="1">
    <location>
        <begin position="57"/>
        <end position="81"/>
    </location>
</feature>
<dbReference type="KEGG" id="elio:KO353_07705"/>
<keyword evidence="2" id="KW-0812">Transmembrane</keyword>
<feature type="transmembrane region" description="Helical" evidence="2">
    <location>
        <begin position="6"/>
        <end position="23"/>
    </location>
</feature>
<evidence type="ECO:0000256" key="1">
    <source>
        <dbReference type="SAM" id="MobiDB-lite"/>
    </source>
</evidence>
<proteinExistence type="predicted"/>
<evidence type="ECO:0000313" key="4">
    <source>
        <dbReference type="EMBL" id="QXM26060.1"/>
    </source>
</evidence>
<organism evidence="4 5">
    <name type="scientific">Elioraea tepida</name>
    <dbReference type="NCBI Taxonomy" id="2843330"/>
    <lineage>
        <taxon>Bacteria</taxon>
        <taxon>Pseudomonadati</taxon>
        <taxon>Pseudomonadota</taxon>
        <taxon>Alphaproteobacteria</taxon>
        <taxon>Acetobacterales</taxon>
        <taxon>Elioraeaceae</taxon>
        <taxon>Elioraea</taxon>
    </lineage>
</organism>
<dbReference type="EMBL" id="CP076448">
    <property type="protein sequence ID" value="QXM26060.1"/>
    <property type="molecule type" value="Genomic_DNA"/>
</dbReference>
<dbReference type="InterPro" id="IPR016985">
    <property type="entry name" value="UCP031890_Tim44-rel"/>
</dbReference>
<reference evidence="4" key="1">
    <citation type="submission" date="2021-06" db="EMBL/GenBank/DDBJ databases">
        <title>Elioraea tepida, sp. nov., a moderately thermophilic aerobic anoxygenic phototrophic bacterium isolated from an alkaline siliceous hot spring mat community in Yellowstone National Park, WY, USA.</title>
        <authorList>
            <person name="Saini M.K."/>
            <person name="Yoshida S."/>
            <person name="Sebastian A."/>
            <person name="Hirose S."/>
            <person name="Hara E."/>
            <person name="Tamaki H."/>
            <person name="Soulier N.T."/>
            <person name="Albert I."/>
            <person name="Hanada S."/>
            <person name="Bryant D.A."/>
            <person name="Tank M."/>
        </authorList>
    </citation>
    <scope>NUCLEOTIDE SEQUENCE</scope>
    <source>
        <strain evidence="4">MS-P2</strain>
    </source>
</reference>
<dbReference type="InterPro" id="IPR007379">
    <property type="entry name" value="Tim44-like_dom"/>
</dbReference>
<feature type="compositionally biased region" description="Low complexity" evidence="1">
    <location>
        <begin position="62"/>
        <end position="74"/>
    </location>
</feature>
<feature type="domain" description="Tim44-like" evidence="3">
    <location>
        <begin position="79"/>
        <end position="224"/>
    </location>
</feature>
<name>A0A975U468_9PROT</name>
<dbReference type="SMART" id="SM00978">
    <property type="entry name" value="Tim44"/>
    <property type="match status" value="1"/>
</dbReference>
<keyword evidence="5" id="KW-1185">Reference proteome</keyword>
<keyword evidence="2" id="KW-0472">Membrane</keyword>
<keyword evidence="2" id="KW-1133">Transmembrane helix</keyword>
<dbReference type="RefSeq" id="WP_218287111.1">
    <property type="nucleotide sequence ID" value="NZ_CP076448.1"/>
</dbReference>